<sequence>MPAIPTVRRRVLGAELRALREESGHTADEMARRLGWHQTKVSRIENGRSGVRVHELESLLDLYGVTDPEAREGLVGLARDSKARMWWKPYSDVLTQRYASYIALETEASAKRSFETTLLPGLLQTPDYARAVIKALAPETKPDAVDALVSVRLARQSATLRRASPLRLQSVVDEAALRRTTGGSHVMTKQLHHLLEASEEPNVTVQVLPFASGGHLGMLGSFGILHFPIRSDLDIVYTESYVSSMQFERRSDFATYSRMFDTLSASALDEAQSRNLISCVVKDLQ</sequence>
<proteinExistence type="predicted"/>
<dbReference type="RefSeq" id="WP_120757864.1">
    <property type="nucleotide sequence ID" value="NZ_JBFADQ010000056.1"/>
</dbReference>
<dbReference type="SMART" id="SM00530">
    <property type="entry name" value="HTH_XRE"/>
    <property type="match status" value="1"/>
</dbReference>
<dbReference type="SUPFAM" id="SSF47413">
    <property type="entry name" value="lambda repressor-like DNA-binding domains"/>
    <property type="match status" value="1"/>
</dbReference>
<dbReference type="PROSITE" id="PS50943">
    <property type="entry name" value="HTH_CROC1"/>
    <property type="match status" value="1"/>
</dbReference>
<dbReference type="InterPro" id="IPR001387">
    <property type="entry name" value="Cro/C1-type_HTH"/>
</dbReference>
<accession>A0A3B0AZC6</accession>
<dbReference type="AlphaFoldDB" id="A0A3B0AZC6"/>
<dbReference type="OrthoDB" id="5177725at2"/>
<dbReference type="EMBL" id="RBAM01000011">
    <property type="protein sequence ID" value="RKN65631.1"/>
    <property type="molecule type" value="Genomic_DNA"/>
</dbReference>
<keyword evidence="3" id="KW-1185">Reference proteome</keyword>
<gene>
    <name evidence="2" type="ORF">D7231_25485</name>
</gene>
<name>A0A3B0AZC6_9ACTN</name>
<dbReference type="InterPro" id="IPR010982">
    <property type="entry name" value="Lambda_DNA-bd_dom_sf"/>
</dbReference>
<evidence type="ECO:0000259" key="1">
    <source>
        <dbReference type="PROSITE" id="PS50943"/>
    </source>
</evidence>
<dbReference type="Proteomes" id="UP000270343">
    <property type="component" value="Unassembled WGS sequence"/>
</dbReference>
<feature type="domain" description="HTH cro/C1-type" evidence="1">
    <location>
        <begin position="16"/>
        <end position="70"/>
    </location>
</feature>
<protein>
    <submittedName>
        <fullName evidence="2">XRE family transcriptional regulator</fullName>
    </submittedName>
</protein>
<reference evidence="2 3" key="1">
    <citation type="journal article" date="2015" name="Antonie Van Leeuwenhoek">
        <title>Streptomyces klenkii sp. nov., isolated from deep marine sediment.</title>
        <authorList>
            <person name="Veyisoglu A."/>
            <person name="Sahin N."/>
        </authorList>
    </citation>
    <scope>NUCLEOTIDE SEQUENCE [LARGE SCALE GENOMIC DNA]</scope>
    <source>
        <strain evidence="2 3">KCTC 29202</strain>
    </source>
</reference>
<comment type="caution">
    <text evidence="2">The sequence shown here is derived from an EMBL/GenBank/DDBJ whole genome shotgun (WGS) entry which is preliminary data.</text>
</comment>
<dbReference type="InterPro" id="IPR043917">
    <property type="entry name" value="DUF5753"/>
</dbReference>
<dbReference type="Pfam" id="PF13560">
    <property type="entry name" value="HTH_31"/>
    <property type="match status" value="1"/>
</dbReference>
<organism evidence="2 3">
    <name type="scientific">Streptomyces klenkii</name>
    <dbReference type="NCBI Taxonomy" id="1420899"/>
    <lineage>
        <taxon>Bacteria</taxon>
        <taxon>Bacillati</taxon>
        <taxon>Actinomycetota</taxon>
        <taxon>Actinomycetes</taxon>
        <taxon>Kitasatosporales</taxon>
        <taxon>Streptomycetaceae</taxon>
        <taxon>Streptomyces</taxon>
    </lineage>
</organism>
<evidence type="ECO:0000313" key="2">
    <source>
        <dbReference type="EMBL" id="RKN65631.1"/>
    </source>
</evidence>
<dbReference type="GO" id="GO:0003677">
    <property type="term" value="F:DNA binding"/>
    <property type="evidence" value="ECO:0007669"/>
    <property type="project" value="InterPro"/>
</dbReference>
<dbReference type="Gene3D" id="1.10.260.40">
    <property type="entry name" value="lambda repressor-like DNA-binding domains"/>
    <property type="match status" value="1"/>
</dbReference>
<evidence type="ECO:0000313" key="3">
    <source>
        <dbReference type="Proteomes" id="UP000270343"/>
    </source>
</evidence>
<dbReference type="Pfam" id="PF19054">
    <property type="entry name" value="DUF5753"/>
    <property type="match status" value="1"/>
</dbReference>
<dbReference type="CDD" id="cd00093">
    <property type="entry name" value="HTH_XRE"/>
    <property type="match status" value="1"/>
</dbReference>